<dbReference type="Gene3D" id="3.30.70.2860">
    <property type="match status" value="1"/>
</dbReference>
<evidence type="ECO:0000259" key="1">
    <source>
        <dbReference type="SMART" id="SM00852"/>
    </source>
</evidence>
<dbReference type="InterPro" id="IPR036425">
    <property type="entry name" value="MoaB/Mog-like_dom_sf"/>
</dbReference>
<dbReference type="Pfam" id="PF00994">
    <property type="entry name" value="MoCF_biosynth"/>
    <property type="match status" value="1"/>
</dbReference>
<protein>
    <submittedName>
        <fullName evidence="2">Molybdenum cofactor synthesis domain protein</fullName>
    </submittedName>
</protein>
<sequence>MPILEIFSQGEEIVTGQTVDTNAAWLSEQAVQLGFTVARHTAVGDKLGDLIGLLKEISERADCCLCTGGLGPTSDDLTAEAVAKAFGLPLAFDEIAYRQIQAYFSNRQRPMPEVNRKQALLPQGSIRLDNDWGTAPGFALQAGRCWFAFMPGVPSEMRNIFLERVKPLLPDRFVLTPSRLVTIKTVGIGESDIQQRLDGLQIPPSVQLGFRAGIDEVQTKLLFPADYPAEETAALTYTIAERLSSRFVFGIDGLTEKVGSLAAVVDKLMCETGAALAVVETVNQGLLSAKCMGSAWLKIAVFERSPSALCERFGTAVDENDLSKTGARLAKALQDQRAADFVLVQLHEGSQSQFRDKDRTIILYNTLLTENSFQQSRHILAGPIERKQNQAALFGLDLLRRHLQDNR</sequence>
<feature type="domain" description="MoaB/Mog" evidence="1">
    <location>
        <begin position="5"/>
        <end position="172"/>
    </location>
</feature>
<dbReference type="AlphaFoldDB" id="H8GKQ4"/>
<dbReference type="NCBIfam" id="TIGR00177">
    <property type="entry name" value="molyb_syn"/>
    <property type="match status" value="1"/>
</dbReference>
<dbReference type="STRING" id="686340.Metal_0195"/>
<dbReference type="Gene3D" id="3.40.980.10">
    <property type="entry name" value="MoaB/Mog-like domain"/>
    <property type="match status" value="1"/>
</dbReference>
<gene>
    <name evidence="2" type="ORF">Metal_0195</name>
</gene>
<dbReference type="CDD" id="cd00885">
    <property type="entry name" value="cinA"/>
    <property type="match status" value="1"/>
</dbReference>
<dbReference type="SUPFAM" id="SSF53218">
    <property type="entry name" value="Molybdenum cofactor biosynthesis proteins"/>
    <property type="match status" value="1"/>
</dbReference>
<name>H8GKQ4_METAL</name>
<reference evidence="2 3" key="1">
    <citation type="journal article" date="2013" name="Genome Announc.">
        <title>Genome Sequence of the Obligate Gammaproteobacterial Methanotroph Methylomicrobium album Strain BG8.</title>
        <authorList>
            <person name="Kits K.D."/>
            <person name="Kalyuzhnaya M.G."/>
            <person name="Klotz M.G."/>
            <person name="Jetten M.S."/>
            <person name="Op den Camp H.J."/>
            <person name="Vuilleumier S."/>
            <person name="Bringel F."/>
            <person name="Dispirito A.A."/>
            <person name="Murrell J.C."/>
            <person name="Bruce D."/>
            <person name="Cheng J.F."/>
            <person name="Copeland A."/>
            <person name="Goodwin L."/>
            <person name="Hauser L."/>
            <person name="Lajus A."/>
            <person name="Land M.L."/>
            <person name="Lapidus A."/>
            <person name="Lucas S."/>
            <person name="Medigue C."/>
            <person name="Pitluck S."/>
            <person name="Woyke T."/>
            <person name="Zeytun A."/>
            <person name="Stein L.Y."/>
        </authorList>
    </citation>
    <scope>NUCLEOTIDE SEQUENCE [LARGE SCALE GENOMIC DNA]</scope>
    <source>
        <strain evidence="2 3">BG8</strain>
    </source>
</reference>
<evidence type="ECO:0000313" key="3">
    <source>
        <dbReference type="Proteomes" id="UP000005090"/>
    </source>
</evidence>
<accession>H8GKQ4</accession>
<dbReference type="HOGENOM" id="CLU_030805_9_1_6"/>
<dbReference type="PANTHER" id="PTHR13939">
    <property type="entry name" value="NICOTINAMIDE-NUCLEOTIDE AMIDOHYDROLASE PNCC"/>
    <property type="match status" value="1"/>
</dbReference>
<dbReference type="EMBL" id="CM001475">
    <property type="protein sequence ID" value="EIC28062.1"/>
    <property type="molecule type" value="Genomic_DNA"/>
</dbReference>
<dbReference type="Proteomes" id="UP000005090">
    <property type="component" value="Chromosome"/>
</dbReference>
<dbReference type="InterPro" id="IPR001453">
    <property type="entry name" value="MoaB/Mog_dom"/>
</dbReference>
<evidence type="ECO:0000313" key="2">
    <source>
        <dbReference type="EMBL" id="EIC28062.1"/>
    </source>
</evidence>
<dbReference type="SMART" id="SM00852">
    <property type="entry name" value="MoCF_biosynth"/>
    <property type="match status" value="1"/>
</dbReference>
<dbReference type="PANTHER" id="PTHR13939:SF0">
    <property type="entry name" value="NMN AMIDOHYDROLASE-LIKE PROTEIN YFAY"/>
    <property type="match status" value="1"/>
</dbReference>
<organism evidence="2 3">
    <name type="scientific">Methylomicrobium album BG8</name>
    <dbReference type="NCBI Taxonomy" id="686340"/>
    <lineage>
        <taxon>Bacteria</taxon>
        <taxon>Pseudomonadati</taxon>
        <taxon>Pseudomonadota</taxon>
        <taxon>Gammaproteobacteria</taxon>
        <taxon>Methylococcales</taxon>
        <taxon>Methylococcaceae</taxon>
        <taxon>Methylomicrobium</taxon>
    </lineage>
</organism>
<dbReference type="eggNOG" id="COG1058">
    <property type="taxonomic scope" value="Bacteria"/>
</dbReference>
<dbReference type="InterPro" id="IPR050101">
    <property type="entry name" value="CinA"/>
</dbReference>
<dbReference type="RefSeq" id="WP_005368727.1">
    <property type="nucleotide sequence ID" value="NZ_CM001475.1"/>
</dbReference>
<keyword evidence="3" id="KW-1185">Reference proteome</keyword>
<proteinExistence type="predicted"/>